<evidence type="ECO:0008006" key="4">
    <source>
        <dbReference type="Google" id="ProtNLM"/>
    </source>
</evidence>
<accession>A0A8J7JC99</accession>
<organism evidence="2 3">
    <name type="scientific">Geomesophilobacter sediminis</name>
    <dbReference type="NCBI Taxonomy" id="2798584"/>
    <lineage>
        <taxon>Bacteria</taxon>
        <taxon>Pseudomonadati</taxon>
        <taxon>Thermodesulfobacteriota</taxon>
        <taxon>Desulfuromonadia</taxon>
        <taxon>Geobacterales</taxon>
        <taxon>Geobacteraceae</taxon>
        <taxon>Geomesophilobacter</taxon>
    </lineage>
</organism>
<feature type="transmembrane region" description="Helical" evidence="1">
    <location>
        <begin position="89"/>
        <end position="112"/>
    </location>
</feature>
<proteinExistence type="predicted"/>
<keyword evidence="1" id="KW-0812">Transmembrane</keyword>
<dbReference type="AlphaFoldDB" id="A0A8J7JC99"/>
<sequence>MKKFLKWMLYIDAAVVVLSAFIAVGGSERFGTVLVWGGFLTIIIGGMAAMGAGNVGPGEYDLRLDQKFPQLNFARTPEKWQEMNKSYDICLLLGAAGGSCILLGLALNLLFYGEL</sequence>
<keyword evidence="1" id="KW-0472">Membrane</keyword>
<dbReference type="RefSeq" id="WP_199383838.1">
    <property type="nucleotide sequence ID" value="NZ_JAEMHM010000007.1"/>
</dbReference>
<evidence type="ECO:0000256" key="1">
    <source>
        <dbReference type="SAM" id="Phobius"/>
    </source>
</evidence>
<feature type="transmembrane region" description="Helical" evidence="1">
    <location>
        <begin position="7"/>
        <end position="27"/>
    </location>
</feature>
<reference evidence="2" key="1">
    <citation type="submission" date="2020-12" db="EMBL/GenBank/DDBJ databases">
        <title>Geomonas sp. Red875, isolated from river sediment.</title>
        <authorList>
            <person name="Xu Z."/>
            <person name="Zhang Z."/>
            <person name="Masuda Y."/>
            <person name="Itoh H."/>
            <person name="Senoo K."/>
        </authorList>
    </citation>
    <scope>NUCLEOTIDE SEQUENCE</scope>
    <source>
        <strain evidence="2">Red875</strain>
    </source>
</reference>
<keyword evidence="1" id="KW-1133">Transmembrane helix</keyword>
<protein>
    <recommendedName>
        <fullName evidence="4">DUF3899 domain-containing protein</fullName>
    </recommendedName>
</protein>
<evidence type="ECO:0000313" key="2">
    <source>
        <dbReference type="EMBL" id="MBJ6724941.1"/>
    </source>
</evidence>
<keyword evidence="3" id="KW-1185">Reference proteome</keyword>
<comment type="caution">
    <text evidence="2">The sequence shown here is derived from an EMBL/GenBank/DDBJ whole genome shotgun (WGS) entry which is preliminary data.</text>
</comment>
<dbReference type="Proteomes" id="UP000636888">
    <property type="component" value="Unassembled WGS sequence"/>
</dbReference>
<gene>
    <name evidence="2" type="ORF">JFN93_09500</name>
</gene>
<dbReference type="EMBL" id="JAEMHM010000007">
    <property type="protein sequence ID" value="MBJ6724941.1"/>
    <property type="molecule type" value="Genomic_DNA"/>
</dbReference>
<feature type="transmembrane region" description="Helical" evidence="1">
    <location>
        <begin position="33"/>
        <end position="53"/>
    </location>
</feature>
<evidence type="ECO:0000313" key="3">
    <source>
        <dbReference type="Proteomes" id="UP000636888"/>
    </source>
</evidence>
<name>A0A8J7JC99_9BACT</name>